<protein>
    <submittedName>
        <fullName evidence="14">FYVE, RhoGEF and PH domain-containing protein 2-like</fullName>
    </submittedName>
</protein>
<dbReference type="PROSITE" id="PS50178">
    <property type="entry name" value="ZF_FYVE"/>
    <property type="match status" value="1"/>
</dbReference>
<sequence>MGAATHDFRDIRRQLSSLKWTDRQNLRWDKGVPCSMAPSSEVGSPACGPGARSSSPSYYPRPRNEVAIRRTASRLYRRRHRENLEREAVDPSQSKKKSRANRLGISFKFNGRSRSLQRGTVPSINDDPESLQLIGFRRVKARSHSAEDSSPSRSISSEDSGRDQEELEEKPAVHQNEMERQESFRKLVKDSREWLRSGISDGELWSPSEQMGKFFEEAQTKSSESSNEEFAEFIQRNRESFNRLLETRASGTKRLVDRDSGIFTEQEVQTGSASSSSTNSSSRSSQAFQRHIRMVKSTSHDAHEQSVHKVSAVHRTESQIKTSGTHPEFKTIIELNGDNNKPPDFQMRPDSLSMASSEPQLRAAILKRPLSEFPTRFPPMSPPNLPNRMSTGFDANMSSSYHFSTSRSRFQYCGETNTFKFSTEHVSSSFSEQGYESVSESEDEESVDVDSASETSSQTERSELGSQSTVSNAPRSESCATLNAAENQQKTQNALREIAYELLSTERTYVSILTLLDQVFHFRVDQENRAAPMFSQEVITQMFSNLKSLFKLHNDFVLPKLEERLQNWENNPRIGDLMRELAPFLKMYTEYVKNYDTAMHLIGTWYQKQPRFAAIMDDVHSMPECGKLQVSHHMLTPVQRIPRYELLLKEYLKKLPDDSPDREDTEKALELVATAAHHANEAMKKIHKFKKLLEIQDLVGGVIDLVSPSRELLKDGKINKISARSGDTQERHLFVFNDLLVLCSQRLISQRVVSGPLYRVRARLEMDGLIVEEGDNLETPNSFYVRNTGRSIELCTQNSDEKLEWMQVLAKAVHDLAQKKSSLKVQRDSEECDVKSPDSSELGLVAPRLVKSDSVSHCMNCATPFSAFGRWKHHCHACGIVACRKCLSKKMRLAYDSSRVLRVCDRCHKLLIQSGQLSHANDENNEKSQFKSPPDSPVLPHADKAVISGYLKLRTNGRSTWSRRWFALQPDFVLYSYKSQEDKLPLTSTPVPGFLVSLLEKGDAVDPKIPHTFKLFHVKKSYYFQANDGDEQKKWISALDQASRAEDLV</sequence>
<dbReference type="GO" id="GO:0005737">
    <property type="term" value="C:cytoplasm"/>
    <property type="evidence" value="ECO:0007669"/>
    <property type="project" value="TreeGrafter"/>
</dbReference>
<dbReference type="GO" id="GO:0008270">
    <property type="term" value="F:zinc ion binding"/>
    <property type="evidence" value="ECO:0007669"/>
    <property type="project" value="UniProtKB-KW"/>
</dbReference>
<keyword evidence="5 8" id="KW-0863">Zinc-finger</keyword>
<feature type="domain" description="DH" evidence="11">
    <location>
        <begin position="494"/>
        <end position="682"/>
    </location>
</feature>
<dbReference type="AlphaFoldDB" id="A0AAJ7SGG2"/>
<keyword evidence="3" id="KW-0344">Guanine-nucleotide releasing factor</keyword>
<keyword evidence="6" id="KW-0862">Zinc</keyword>
<feature type="region of interest" description="Disordered" evidence="9">
    <location>
        <begin position="29"/>
        <end position="106"/>
    </location>
</feature>
<dbReference type="CDD" id="cd00160">
    <property type="entry name" value="RhoGEF"/>
    <property type="match status" value="1"/>
</dbReference>
<keyword evidence="13" id="KW-1185">Reference proteome</keyword>
<reference evidence="14" key="1">
    <citation type="submission" date="2025-08" db="UniProtKB">
        <authorList>
            <consortium name="RefSeq"/>
        </authorList>
    </citation>
    <scope>IDENTIFICATION</scope>
</reference>
<dbReference type="KEGG" id="goe:100905985"/>
<feature type="compositionally biased region" description="Low complexity" evidence="9">
    <location>
        <begin position="52"/>
        <end position="61"/>
    </location>
</feature>
<dbReference type="InterPro" id="IPR051092">
    <property type="entry name" value="FYVE_RhoGEF_PH"/>
</dbReference>
<dbReference type="InterPro" id="IPR000219">
    <property type="entry name" value="DH_dom"/>
</dbReference>
<evidence type="ECO:0000313" key="14">
    <source>
        <dbReference type="RefSeq" id="XP_028968180.1"/>
    </source>
</evidence>
<feature type="compositionally biased region" description="Acidic residues" evidence="9">
    <location>
        <begin position="439"/>
        <end position="448"/>
    </location>
</feature>
<keyword evidence="4" id="KW-0479">Metal-binding</keyword>
<feature type="domain" description="PH" evidence="10">
    <location>
        <begin position="711"/>
        <end position="814"/>
    </location>
</feature>
<dbReference type="Gene3D" id="2.30.29.30">
    <property type="entry name" value="Pleckstrin-homology domain (PH domain)/Phosphotyrosine-binding domain (PTB)"/>
    <property type="match status" value="2"/>
</dbReference>
<evidence type="ECO:0000256" key="7">
    <source>
        <dbReference type="ARBA" id="ARBA00023212"/>
    </source>
</evidence>
<evidence type="ECO:0000256" key="3">
    <source>
        <dbReference type="ARBA" id="ARBA00022658"/>
    </source>
</evidence>
<dbReference type="InterPro" id="IPR035899">
    <property type="entry name" value="DBL_dom_sf"/>
</dbReference>
<feature type="compositionally biased region" description="Polar residues" evidence="9">
    <location>
        <begin position="464"/>
        <end position="478"/>
    </location>
</feature>
<dbReference type="Proteomes" id="UP000694867">
    <property type="component" value="Unplaced"/>
</dbReference>
<evidence type="ECO:0000256" key="1">
    <source>
        <dbReference type="ARBA" id="ARBA00004245"/>
    </source>
</evidence>
<dbReference type="Gene3D" id="1.20.900.10">
    <property type="entry name" value="Dbl homology (DH) domain"/>
    <property type="match status" value="1"/>
</dbReference>
<feature type="compositionally biased region" description="Low complexity" evidence="9">
    <location>
        <begin position="148"/>
        <end position="158"/>
    </location>
</feature>
<dbReference type="SUPFAM" id="SSF50729">
    <property type="entry name" value="PH domain-like"/>
    <property type="match status" value="2"/>
</dbReference>
<dbReference type="SMART" id="SM00064">
    <property type="entry name" value="FYVE"/>
    <property type="match status" value="1"/>
</dbReference>
<organism evidence="13 14">
    <name type="scientific">Galendromus occidentalis</name>
    <name type="common">western predatory mite</name>
    <dbReference type="NCBI Taxonomy" id="34638"/>
    <lineage>
        <taxon>Eukaryota</taxon>
        <taxon>Metazoa</taxon>
        <taxon>Ecdysozoa</taxon>
        <taxon>Arthropoda</taxon>
        <taxon>Chelicerata</taxon>
        <taxon>Arachnida</taxon>
        <taxon>Acari</taxon>
        <taxon>Parasitiformes</taxon>
        <taxon>Mesostigmata</taxon>
        <taxon>Gamasina</taxon>
        <taxon>Phytoseioidea</taxon>
        <taxon>Phytoseiidae</taxon>
        <taxon>Typhlodrominae</taxon>
        <taxon>Galendromus</taxon>
    </lineage>
</organism>
<feature type="region of interest" description="Disordered" evidence="9">
    <location>
        <begin position="257"/>
        <end position="325"/>
    </location>
</feature>
<dbReference type="Pfam" id="PF00621">
    <property type="entry name" value="RhoGEF"/>
    <property type="match status" value="1"/>
</dbReference>
<dbReference type="PROSITE" id="PS50010">
    <property type="entry name" value="DH_2"/>
    <property type="match status" value="1"/>
</dbReference>
<feature type="region of interest" description="Disordered" evidence="9">
    <location>
        <begin position="432"/>
        <end position="478"/>
    </location>
</feature>
<dbReference type="PROSITE" id="PS50003">
    <property type="entry name" value="PH_DOMAIN"/>
    <property type="match status" value="2"/>
</dbReference>
<evidence type="ECO:0000256" key="5">
    <source>
        <dbReference type="ARBA" id="ARBA00022771"/>
    </source>
</evidence>
<dbReference type="PANTHER" id="PTHR12673">
    <property type="entry name" value="FACIOGENITAL DYSPLASIA PROTEIN"/>
    <property type="match status" value="1"/>
</dbReference>
<dbReference type="RefSeq" id="XP_028968180.1">
    <property type="nucleotide sequence ID" value="XM_029112347.1"/>
</dbReference>
<feature type="region of interest" description="Disordered" evidence="9">
    <location>
        <begin position="142"/>
        <end position="184"/>
    </location>
</feature>
<feature type="domain" description="PH" evidence="10">
    <location>
        <begin position="944"/>
        <end position="1044"/>
    </location>
</feature>
<evidence type="ECO:0000259" key="11">
    <source>
        <dbReference type="PROSITE" id="PS50010"/>
    </source>
</evidence>
<dbReference type="GO" id="GO:0005856">
    <property type="term" value="C:cytoskeleton"/>
    <property type="evidence" value="ECO:0007669"/>
    <property type="project" value="UniProtKB-SubCell"/>
</dbReference>
<evidence type="ECO:0000259" key="10">
    <source>
        <dbReference type="PROSITE" id="PS50003"/>
    </source>
</evidence>
<evidence type="ECO:0000259" key="12">
    <source>
        <dbReference type="PROSITE" id="PS50178"/>
    </source>
</evidence>
<dbReference type="SMART" id="SM00325">
    <property type="entry name" value="RhoGEF"/>
    <property type="match status" value="1"/>
</dbReference>
<name>A0AAJ7SGG2_9ACAR</name>
<dbReference type="InterPro" id="IPR000306">
    <property type="entry name" value="Znf_FYVE"/>
</dbReference>
<dbReference type="GeneID" id="100905985"/>
<dbReference type="InterPro" id="IPR055251">
    <property type="entry name" value="SOS1_NGEF_PH"/>
</dbReference>
<dbReference type="PANTHER" id="PTHR12673:SF241">
    <property type="entry name" value="DH DOMAIN-CONTAINING PROTEIN"/>
    <property type="match status" value="1"/>
</dbReference>
<dbReference type="CDD" id="cd13238">
    <property type="entry name" value="PH2_FGD4_insect-like"/>
    <property type="match status" value="1"/>
</dbReference>
<accession>A0AAJ7SGG2</accession>
<dbReference type="Gene3D" id="3.30.40.10">
    <property type="entry name" value="Zinc/RING finger domain, C3HC4 (zinc finger)"/>
    <property type="match status" value="1"/>
</dbReference>
<feature type="compositionally biased region" description="Basic residues" evidence="9">
    <location>
        <begin position="71"/>
        <end position="81"/>
    </location>
</feature>
<feature type="compositionally biased region" description="Low complexity" evidence="9">
    <location>
        <begin position="272"/>
        <end position="285"/>
    </location>
</feature>
<dbReference type="Pfam" id="PF22697">
    <property type="entry name" value="SOS1_NGEF_PH"/>
    <property type="match status" value="1"/>
</dbReference>
<evidence type="ECO:0000256" key="9">
    <source>
        <dbReference type="SAM" id="MobiDB-lite"/>
    </source>
</evidence>
<feature type="compositionally biased region" description="Basic and acidic residues" evidence="9">
    <location>
        <begin position="159"/>
        <end position="184"/>
    </location>
</feature>
<dbReference type="SUPFAM" id="SSF48065">
    <property type="entry name" value="DBL homology domain (DH-domain)"/>
    <property type="match status" value="1"/>
</dbReference>
<dbReference type="InterPro" id="IPR013083">
    <property type="entry name" value="Znf_RING/FYVE/PHD"/>
</dbReference>
<feature type="region of interest" description="Disordered" evidence="9">
    <location>
        <begin position="199"/>
        <end position="231"/>
    </location>
</feature>
<dbReference type="InterPro" id="IPR017455">
    <property type="entry name" value="Znf_FYVE-rel"/>
</dbReference>
<dbReference type="InterPro" id="IPR011993">
    <property type="entry name" value="PH-like_dom_sf"/>
</dbReference>
<dbReference type="SMART" id="SM00233">
    <property type="entry name" value="PH"/>
    <property type="match status" value="2"/>
</dbReference>
<evidence type="ECO:0000256" key="6">
    <source>
        <dbReference type="ARBA" id="ARBA00022833"/>
    </source>
</evidence>
<proteinExistence type="predicted"/>
<dbReference type="InterPro" id="IPR001849">
    <property type="entry name" value="PH_domain"/>
</dbReference>
<gene>
    <name evidence="14" type="primary">LOC100905985</name>
</gene>
<dbReference type="CDD" id="cd13388">
    <property type="entry name" value="PH1_FGD1-4_like"/>
    <property type="match status" value="1"/>
</dbReference>
<dbReference type="Pfam" id="PF00169">
    <property type="entry name" value="PH"/>
    <property type="match status" value="1"/>
</dbReference>
<keyword evidence="2" id="KW-0963">Cytoplasm</keyword>
<keyword evidence="7" id="KW-0206">Cytoskeleton</keyword>
<evidence type="ECO:0000313" key="13">
    <source>
        <dbReference type="Proteomes" id="UP000694867"/>
    </source>
</evidence>
<dbReference type="GO" id="GO:0005085">
    <property type="term" value="F:guanyl-nucleotide exchange factor activity"/>
    <property type="evidence" value="ECO:0007669"/>
    <property type="project" value="UniProtKB-KW"/>
</dbReference>
<dbReference type="GO" id="GO:0007010">
    <property type="term" value="P:cytoskeleton organization"/>
    <property type="evidence" value="ECO:0007669"/>
    <property type="project" value="TreeGrafter"/>
</dbReference>
<evidence type="ECO:0000256" key="2">
    <source>
        <dbReference type="ARBA" id="ARBA00022490"/>
    </source>
</evidence>
<feature type="domain" description="FYVE-type" evidence="12">
    <location>
        <begin position="852"/>
        <end position="912"/>
    </location>
</feature>
<dbReference type="Pfam" id="PF01363">
    <property type="entry name" value="FYVE"/>
    <property type="match status" value="1"/>
</dbReference>
<comment type="subcellular location">
    <subcellularLocation>
        <location evidence="1">Cytoplasm</location>
        <location evidence="1">Cytoskeleton</location>
    </subcellularLocation>
</comment>
<dbReference type="GO" id="GO:0046847">
    <property type="term" value="P:filopodium assembly"/>
    <property type="evidence" value="ECO:0007669"/>
    <property type="project" value="TreeGrafter"/>
</dbReference>
<evidence type="ECO:0000256" key="4">
    <source>
        <dbReference type="ARBA" id="ARBA00022723"/>
    </source>
</evidence>
<feature type="compositionally biased region" description="Basic and acidic residues" evidence="9">
    <location>
        <begin position="298"/>
        <end position="307"/>
    </location>
</feature>
<evidence type="ECO:0000256" key="8">
    <source>
        <dbReference type="PROSITE-ProRule" id="PRU00091"/>
    </source>
</evidence>